<dbReference type="OrthoDB" id="5862608at2759"/>
<protein>
    <submittedName>
        <fullName evidence="1">Uncharacterized protein</fullName>
    </submittedName>
</protein>
<accession>A0A3P7LV35</accession>
<dbReference type="EMBL" id="UYRV01105332">
    <property type="protein sequence ID" value="VDN20975.1"/>
    <property type="molecule type" value="Genomic_DNA"/>
</dbReference>
<sequence length="59" mass="6603">MPDGKCYKARGSASLKTVAAEPGCPEHDKFYVIIGRIYEPSPEDLALIQQIQQENRMAH</sequence>
<proteinExistence type="predicted"/>
<dbReference type="AlphaFoldDB" id="A0A3P7LV35"/>
<evidence type="ECO:0000313" key="2">
    <source>
        <dbReference type="Proteomes" id="UP000271889"/>
    </source>
</evidence>
<reference evidence="1 2" key="1">
    <citation type="submission" date="2018-11" db="EMBL/GenBank/DDBJ databases">
        <authorList>
            <consortium name="Pathogen Informatics"/>
        </authorList>
    </citation>
    <scope>NUCLEOTIDE SEQUENCE [LARGE SCALE GENOMIC DNA]</scope>
</reference>
<evidence type="ECO:0000313" key="1">
    <source>
        <dbReference type="EMBL" id="VDN20975.1"/>
    </source>
</evidence>
<dbReference type="Proteomes" id="UP000271889">
    <property type="component" value="Unassembled WGS sequence"/>
</dbReference>
<gene>
    <name evidence="1" type="ORF">CGOC_LOCUS8916</name>
</gene>
<keyword evidence="2" id="KW-1185">Reference proteome</keyword>
<organism evidence="1 2">
    <name type="scientific">Cylicostephanus goldi</name>
    <name type="common">Nematode worm</name>
    <dbReference type="NCBI Taxonomy" id="71465"/>
    <lineage>
        <taxon>Eukaryota</taxon>
        <taxon>Metazoa</taxon>
        <taxon>Ecdysozoa</taxon>
        <taxon>Nematoda</taxon>
        <taxon>Chromadorea</taxon>
        <taxon>Rhabditida</taxon>
        <taxon>Rhabditina</taxon>
        <taxon>Rhabditomorpha</taxon>
        <taxon>Strongyloidea</taxon>
        <taxon>Strongylidae</taxon>
        <taxon>Cylicostephanus</taxon>
    </lineage>
</organism>
<name>A0A3P7LV35_CYLGO</name>